<evidence type="ECO:0008006" key="4">
    <source>
        <dbReference type="Google" id="ProtNLM"/>
    </source>
</evidence>
<keyword evidence="1" id="KW-0732">Signal</keyword>
<name>A0A1G8BK34_9FLAO</name>
<feature type="chain" id="PRO_5017480755" description="Ig-like domain (Group 3)" evidence="1">
    <location>
        <begin position="22"/>
        <end position="453"/>
    </location>
</feature>
<reference evidence="3" key="1">
    <citation type="submission" date="2016-10" db="EMBL/GenBank/DDBJ databases">
        <authorList>
            <person name="Varghese N."/>
            <person name="Submissions S."/>
        </authorList>
    </citation>
    <scope>NUCLEOTIDE SEQUENCE [LARGE SCALE GENOMIC DNA]</scope>
    <source>
        <strain evidence="3">DSM 23313</strain>
    </source>
</reference>
<proteinExistence type="predicted"/>
<gene>
    <name evidence="2" type="ORF">SAMN05421818_102103</name>
</gene>
<dbReference type="EMBL" id="FNDQ01000002">
    <property type="protein sequence ID" value="SDH33443.1"/>
    <property type="molecule type" value="Genomic_DNA"/>
</dbReference>
<evidence type="ECO:0000313" key="2">
    <source>
        <dbReference type="EMBL" id="SDH33443.1"/>
    </source>
</evidence>
<protein>
    <recommendedName>
        <fullName evidence="4">Ig-like domain (Group 3)</fullName>
    </recommendedName>
</protein>
<accession>A0A1G8BK34</accession>
<evidence type="ECO:0000256" key="1">
    <source>
        <dbReference type="SAM" id="SignalP"/>
    </source>
</evidence>
<sequence>MKKLFMFLAVAGLATFGASCSSDDNSDEPVKVEAGQLAVKADKTEINAGDSVKFSVTLDGKEEKGSELFIGDEQIYTPHKFEKAGEFEVVAKKKGAKDSAAVKITVKGEGEEVPGDKKTLVLTPDKLEVFVGGEVKFTVTDGEAAVSGVKITQVGGAALTSDVWKADKVGTAKFVAEKEGYGKSNEVSVVVAEDKAPNKLVLTIVNLNDLNEGTPISVEVKDQNGNLVENSVFHILKQEFVMKSGRLNLTGAPAGSYEVYATFEELKSDVQTIVVKSGGKPVGSGKFTYGDVSESVVSEVYGLDEIKNINGQNFAIWISQTKTATYVIQQSFASMVTLDANGNIINDGLQDEVIKFEIGYFLGAGGAFDKLERDEKGVVDSAQLKISYKVLGAGTSKAYKKVAINSSAITAKGKATSLVFNGDAKEVNWDKGSSKGNTLRSMKSAVVKLTVVE</sequence>
<dbReference type="AlphaFoldDB" id="A0A1G8BK34"/>
<keyword evidence="3" id="KW-1185">Reference proteome</keyword>
<dbReference type="Proteomes" id="UP000243588">
    <property type="component" value="Unassembled WGS sequence"/>
</dbReference>
<dbReference type="RefSeq" id="WP_090405122.1">
    <property type="nucleotide sequence ID" value="NZ_FNDQ01000002.1"/>
</dbReference>
<organism evidence="2 3">
    <name type="scientific">Myroides phaeus</name>
    <dbReference type="NCBI Taxonomy" id="702745"/>
    <lineage>
        <taxon>Bacteria</taxon>
        <taxon>Pseudomonadati</taxon>
        <taxon>Bacteroidota</taxon>
        <taxon>Flavobacteriia</taxon>
        <taxon>Flavobacteriales</taxon>
        <taxon>Flavobacteriaceae</taxon>
        <taxon>Myroides</taxon>
    </lineage>
</organism>
<dbReference type="PROSITE" id="PS51257">
    <property type="entry name" value="PROKAR_LIPOPROTEIN"/>
    <property type="match status" value="1"/>
</dbReference>
<evidence type="ECO:0000313" key="3">
    <source>
        <dbReference type="Proteomes" id="UP000243588"/>
    </source>
</evidence>
<feature type="signal peptide" evidence="1">
    <location>
        <begin position="1"/>
        <end position="21"/>
    </location>
</feature>